<evidence type="ECO:0008006" key="4">
    <source>
        <dbReference type="Google" id="ProtNLM"/>
    </source>
</evidence>
<feature type="transmembrane region" description="Helical" evidence="1">
    <location>
        <begin position="95"/>
        <end position="117"/>
    </location>
</feature>
<reference evidence="2 3" key="1">
    <citation type="submission" date="2018-03" db="EMBL/GenBank/DDBJ databases">
        <title>Genome assembly of novel Miniimonas species PCH200.</title>
        <authorList>
            <person name="Thakur V."/>
            <person name="Kumar V."/>
            <person name="Singh D."/>
        </authorList>
    </citation>
    <scope>NUCLEOTIDE SEQUENCE [LARGE SCALE GENOMIC DNA]</scope>
    <source>
        <strain evidence="2 3">PCH200</strain>
    </source>
</reference>
<dbReference type="OrthoDB" id="4570818at2"/>
<organism evidence="2 3">
    <name type="scientific">Serinibacter arcticus</name>
    <dbReference type="NCBI Taxonomy" id="1655435"/>
    <lineage>
        <taxon>Bacteria</taxon>
        <taxon>Bacillati</taxon>
        <taxon>Actinomycetota</taxon>
        <taxon>Actinomycetes</taxon>
        <taxon>Micrococcales</taxon>
        <taxon>Beutenbergiaceae</taxon>
        <taxon>Serinibacter</taxon>
    </lineage>
</organism>
<keyword evidence="3" id="KW-1185">Reference proteome</keyword>
<evidence type="ECO:0000313" key="2">
    <source>
        <dbReference type="EMBL" id="PWD49822.1"/>
    </source>
</evidence>
<keyword evidence="1" id="KW-0812">Transmembrane</keyword>
<dbReference type="RefSeq" id="WP_109228205.1">
    <property type="nucleotide sequence ID" value="NZ_PYHR01000002.1"/>
</dbReference>
<gene>
    <name evidence="2" type="ORF">C8046_03050</name>
</gene>
<dbReference type="AlphaFoldDB" id="A0A2U1ZSC6"/>
<protein>
    <recommendedName>
        <fullName evidence="4">Small multidrug efflux protein</fullName>
    </recommendedName>
</protein>
<dbReference type="EMBL" id="PYHR01000002">
    <property type="protein sequence ID" value="PWD49822.1"/>
    <property type="molecule type" value="Genomic_DNA"/>
</dbReference>
<feature type="transmembrane region" description="Helical" evidence="1">
    <location>
        <begin position="51"/>
        <end position="74"/>
    </location>
</feature>
<name>A0A2U1ZSC6_9MICO</name>
<feature type="transmembrane region" description="Helical" evidence="1">
    <location>
        <begin position="129"/>
        <end position="153"/>
    </location>
</feature>
<dbReference type="Proteomes" id="UP000245166">
    <property type="component" value="Unassembled WGS sequence"/>
</dbReference>
<feature type="transmembrane region" description="Helical" evidence="1">
    <location>
        <begin position="21"/>
        <end position="45"/>
    </location>
</feature>
<evidence type="ECO:0000256" key="1">
    <source>
        <dbReference type="SAM" id="Phobius"/>
    </source>
</evidence>
<evidence type="ECO:0000313" key="3">
    <source>
        <dbReference type="Proteomes" id="UP000245166"/>
    </source>
</evidence>
<proteinExistence type="predicted"/>
<comment type="caution">
    <text evidence="2">The sequence shown here is derived from an EMBL/GenBank/DDBJ whole genome shotgun (WGS) entry which is preliminary data.</text>
</comment>
<accession>A0A2U1ZSC6</accession>
<keyword evidence="1" id="KW-0472">Membrane</keyword>
<sequence>MQELIETLRTSLDGMPMVLQVIALGLVAAIPFLEGDVAVGIGIVIGVPWVLAALVSFAGTAAVSFAAVALGGRVGRRSRTEDARERKVLGRDQRFGVPVAMIIGGFLLSVPLNAFIMSTAGLDRRTVSVSAVISAAINTIFVALVALGLVTAIL</sequence>
<keyword evidence="1" id="KW-1133">Transmembrane helix</keyword>